<accession>A0A1M7ZEZ7</accession>
<dbReference type="RefSeq" id="WP_073572373.1">
    <property type="nucleotide sequence ID" value="NZ_FRXN01000003.1"/>
</dbReference>
<dbReference type="GO" id="GO:0046872">
    <property type="term" value="F:metal ion binding"/>
    <property type="evidence" value="ECO:0007669"/>
    <property type="project" value="UniProtKB-KW"/>
</dbReference>
<dbReference type="InterPro" id="IPR008567">
    <property type="entry name" value="BKACE"/>
</dbReference>
<evidence type="ECO:0000256" key="2">
    <source>
        <dbReference type="ARBA" id="ARBA00022679"/>
    </source>
</evidence>
<dbReference type="PANTHER" id="PTHR37418">
    <property type="entry name" value="3-KETO-5-AMINOHEXANOATE CLEAVAGE ENZYME-RELATED"/>
    <property type="match status" value="1"/>
</dbReference>
<dbReference type="InterPro" id="IPR013785">
    <property type="entry name" value="Aldolase_TIM"/>
</dbReference>
<protein>
    <submittedName>
        <fullName evidence="5">Uncharacterized conserved protein, DUF849 family</fullName>
    </submittedName>
</protein>
<name>A0A1M7ZEZ7_9BACT</name>
<keyword evidence="2" id="KW-0808">Transferase</keyword>
<dbReference type="Pfam" id="PF05853">
    <property type="entry name" value="BKACE"/>
    <property type="match status" value="1"/>
</dbReference>
<keyword evidence="6" id="KW-1185">Reference proteome</keyword>
<dbReference type="Proteomes" id="UP000184609">
    <property type="component" value="Unassembled WGS sequence"/>
</dbReference>
<dbReference type="STRING" id="1073327.SAMN04488108_2766"/>
<dbReference type="OrthoDB" id="63399at2"/>
<keyword evidence="4" id="KW-0862">Zinc</keyword>
<dbReference type="GO" id="GO:0043720">
    <property type="term" value="F:3-keto-5-aminohexanoate cleavage activity"/>
    <property type="evidence" value="ECO:0007669"/>
    <property type="project" value="InterPro"/>
</dbReference>
<keyword evidence="3" id="KW-0479">Metal-binding</keyword>
<gene>
    <name evidence="5" type="ORF">SAMN04488108_2766</name>
</gene>
<organism evidence="5 6">
    <name type="scientific">Algoriphagus zhangzhouensis</name>
    <dbReference type="NCBI Taxonomy" id="1073327"/>
    <lineage>
        <taxon>Bacteria</taxon>
        <taxon>Pseudomonadati</taxon>
        <taxon>Bacteroidota</taxon>
        <taxon>Cytophagia</taxon>
        <taxon>Cytophagales</taxon>
        <taxon>Cyclobacteriaceae</taxon>
        <taxon>Algoriphagus</taxon>
    </lineage>
</organism>
<sequence length="287" mass="32301">MKSKILVNFCPTGMIPQKSQTPFVPISPQEVIEQTHEAYEIGITIAHLHARNEDGVPTYKQSVYQQIFEGVRKYCPELIICGSTSGRNFPEFEKRSAVIELKPDMCSLTLSSLNFLRQASVNAPEMIISLAEKMKSYGVTPELEAFDLGMINYGNYLIKKKIIQGPVYWNLLFGNIAGYQASPSHIGQAIQEISKDNWITLAGLGEYQLPVNSIAISLGYGVRVGLEDNIYWDSKKTRLCSNIELVKRVHDLIEINGKEFLKPKEMGQMGFYNSSRITSKAEFFQSN</sequence>
<evidence type="ECO:0000256" key="4">
    <source>
        <dbReference type="ARBA" id="ARBA00022833"/>
    </source>
</evidence>
<dbReference type="AlphaFoldDB" id="A0A1M7ZEZ7"/>
<dbReference type="EMBL" id="FRXN01000003">
    <property type="protein sequence ID" value="SHO63457.1"/>
    <property type="molecule type" value="Genomic_DNA"/>
</dbReference>
<evidence type="ECO:0000256" key="3">
    <source>
        <dbReference type="ARBA" id="ARBA00022723"/>
    </source>
</evidence>
<evidence type="ECO:0000313" key="6">
    <source>
        <dbReference type="Proteomes" id="UP000184609"/>
    </source>
</evidence>
<evidence type="ECO:0000256" key="1">
    <source>
        <dbReference type="ARBA" id="ARBA00001947"/>
    </source>
</evidence>
<evidence type="ECO:0000313" key="5">
    <source>
        <dbReference type="EMBL" id="SHO63457.1"/>
    </source>
</evidence>
<dbReference type="Gene3D" id="3.20.20.70">
    <property type="entry name" value="Aldolase class I"/>
    <property type="match status" value="1"/>
</dbReference>
<proteinExistence type="predicted"/>
<dbReference type="PANTHER" id="PTHR37418:SF2">
    <property type="entry name" value="3-KETO-5-AMINOHEXANOATE CLEAVAGE ENZYME"/>
    <property type="match status" value="1"/>
</dbReference>
<comment type="cofactor">
    <cofactor evidence="1">
        <name>Zn(2+)</name>
        <dbReference type="ChEBI" id="CHEBI:29105"/>
    </cofactor>
</comment>
<reference evidence="6" key="1">
    <citation type="submission" date="2016-12" db="EMBL/GenBank/DDBJ databases">
        <authorList>
            <person name="Varghese N."/>
            <person name="Submissions S."/>
        </authorList>
    </citation>
    <scope>NUCLEOTIDE SEQUENCE [LARGE SCALE GENOMIC DNA]</scope>
    <source>
        <strain evidence="6">DSM 25035</strain>
    </source>
</reference>